<accession>A0A2A5RNX8</accession>
<dbReference type="PANTHER" id="PTHR33993:SF14">
    <property type="entry name" value="GB|AAF24581.1"/>
    <property type="match status" value="1"/>
</dbReference>
<dbReference type="SUPFAM" id="SSF54593">
    <property type="entry name" value="Glyoxalase/Bleomycin resistance protein/Dihydroxybiphenyl dioxygenase"/>
    <property type="match status" value="2"/>
</dbReference>
<dbReference type="PANTHER" id="PTHR33993">
    <property type="entry name" value="GLYOXALASE-RELATED"/>
    <property type="match status" value="1"/>
</dbReference>
<dbReference type="EMBL" id="JXJU01000002">
    <property type="protein sequence ID" value="PCS01057.1"/>
    <property type="molecule type" value="Genomic_DNA"/>
</dbReference>
<dbReference type="STRING" id="1291764.GCA_001311235_00982"/>
<dbReference type="Pfam" id="PF00903">
    <property type="entry name" value="Glyoxalase"/>
    <property type="match status" value="1"/>
</dbReference>
<keyword evidence="3" id="KW-1185">Reference proteome</keyword>
<dbReference type="Gene3D" id="3.10.180.10">
    <property type="entry name" value="2,3-Dihydroxybiphenyl 1,2-Dioxygenase, domain 1"/>
    <property type="match status" value="2"/>
</dbReference>
<protein>
    <recommendedName>
        <fullName evidence="1">VOC domain-containing protein</fullName>
    </recommendedName>
</protein>
<proteinExistence type="predicted"/>
<dbReference type="PROSITE" id="PS51819">
    <property type="entry name" value="VOC"/>
    <property type="match status" value="1"/>
</dbReference>
<reference evidence="2 3" key="1">
    <citation type="submission" date="2014-12" db="EMBL/GenBank/DDBJ databases">
        <title>Draft genome sequences of 10 type strains of Lactococcus.</title>
        <authorList>
            <person name="Sun Z."/>
            <person name="Zhong Z."/>
            <person name="Liu W."/>
            <person name="Zhang W."/>
            <person name="Zhang H."/>
        </authorList>
    </citation>
    <scope>NUCLEOTIDE SEQUENCE [LARGE SCALE GENOMIC DNA]</scope>
    <source>
        <strain evidence="2 3">JCM 16395</strain>
    </source>
</reference>
<dbReference type="InterPro" id="IPR052164">
    <property type="entry name" value="Anthracycline_SecMetBiosynth"/>
</dbReference>
<name>A0A2A5RNX8_9LACT</name>
<dbReference type="InterPro" id="IPR029068">
    <property type="entry name" value="Glyas_Bleomycin-R_OHBP_Dase"/>
</dbReference>
<comment type="caution">
    <text evidence="2">The sequence shown here is derived from an EMBL/GenBank/DDBJ whole genome shotgun (WGS) entry which is preliminary data.</text>
</comment>
<organism evidence="2 3">
    <name type="scientific">Lactococcus fujiensis JCM 16395</name>
    <dbReference type="NCBI Taxonomy" id="1291764"/>
    <lineage>
        <taxon>Bacteria</taxon>
        <taxon>Bacillati</taxon>
        <taxon>Bacillota</taxon>
        <taxon>Bacilli</taxon>
        <taxon>Lactobacillales</taxon>
        <taxon>Streptococcaceae</taxon>
        <taxon>Lactococcus</taxon>
    </lineage>
</organism>
<dbReference type="OrthoDB" id="9804235at2"/>
<dbReference type="RefSeq" id="WP_096817296.1">
    <property type="nucleotide sequence ID" value="NZ_JXJU01000002.1"/>
</dbReference>
<feature type="domain" description="VOC" evidence="1">
    <location>
        <begin position="116"/>
        <end position="230"/>
    </location>
</feature>
<dbReference type="AlphaFoldDB" id="A0A2A5RNX8"/>
<evidence type="ECO:0000313" key="2">
    <source>
        <dbReference type="EMBL" id="PCS01057.1"/>
    </source>
</evidence>
<dbReference type="CDD" id="cd07247">
    <property type="entry name" value="SgaA_N_like"/>
    <property type="match status" value="1"/>
</dbReference>
<dbReference type="InterPro" id="IPR037523">
    <property type="entry name" value="VOC_core"/>
</dbReference>
<dbReference type="Proteomes" id="UP000218181">
    <property type="component" value="Unassembled WGS sequence"/>
</dbReference>
<gene>
    <name evidence="2" type="ORF">RT41_GL000847</name>
</gene>
<dbReference type="InterPro" id="IPR004360">
    <property type="entry name" value="Glyas_Fos-R_dOase_dom"/>
</dbReference>
<evidence type="ECO:0000313" key="3">
    <source>
        <dbReference type="Proteomes" id="UP000218181"/>
    </source>
</evidence>
<evidence type="ECO:0000259" key="1">
    <source>
        <dbReference type="PROSITE" id="PS51819"/>
    </source>
</evidence>
<sequence>MVTLHKKGLPAWVEVAADDTRAAIKFYTELFGWTSQSIGGLSGKMNPYQPTQWLTYIETDRIEQTIEDVKAHGGQIYMPATEMPGGLFTVASDPAGTPFGIVEGTGMNDALNEVGGICWYELEINKAFDETVEFYTRVFGWEPHKEVESPEMTYLTVDQMIGVFTGPDFPSYFNNQSQWSVTFDVEDVEAFAKKAEGLGAKIEAVTQNTPYGDFAMLRDPQGAFFVVMKPNRSTK</sequence>